<reference evidence="6 7" key="1">
    <citation type="submission" date="2018-05" db="EMBL/GenBank/DDBJ databases">
        <title>Reference genomes for bee gut microbiota database.</title>
        <authorList>
            <person name="Ellegaard K.M."/>
        </authorList>
    </citation>
    <scope>NUCLEOTIDE SEQUENCE [LARGE SCALE GENOMIC DNA]</scope>
    <source>
        <strain evidence="6 7">ESL0200</strain>
    </source>
</reference>
<accession>A0A318MP45</accession>
<proteinExistence type="inferred from homology"/>
<dbReference type="GO" id="GO:0005975">
    <property type="term" value="P:carbohydrate metabolic process"/>
    <property type="evidence" value="ECO:0007669"/>
    <property type="project" value="InterPro"/>
</dbReference>
<dbReference type="RefSeq" id="WP_110451606.1">
    <property type="nucleotide sequence ID" value="NZ_QGLL01000001.1"/>
</dbReference>
<evidence type="ECO:0000256" key="3">
    <source>
        <dbReference type="ARBA" id="ARBA00022801"/>
    </source>
</evidence>
<keyword evidence="4" id="KW-0326">Glycosidase</keyword>
<dbReference type="Gene3D" id="2.115.10.20">
    <property type="entry name" value="Glycosyl hydrolase domain, family 43"/>
    <property type="match status" value="1"/>
</dbReference>
<protein>
    <submittedName>
        <fullName evidence="6">Beta-xylosidase</fullName>
    </submittedName>
</protein>
<evidence type="ECO:0000256" key="4">
    <source>
        <dbReference type="ARBA" id="ARBA00023295"/>
    </source>
</evidence>
<dbReference type="Proteomes" id="UP000247744">
    <property type="component" value="Unassembled WGS sequence"/>
</dbReference>
<evidence type="ECO:0000256" key="5">
    <source>
        <dbReference type="PIRSR" id="PIRSR606710-2"/>
    </source>
</evidence>
<name>A0A318MP45_9BIFI</name>
<evidence type="ECO:0000313" key="6">
    <source>
        <dbReference type="EMBL" id="PXY85781.1"/>
    </source>
</evidence>
<keyword evidence="2" id="KW-0732">Signal</keyword>
<evidence type="ECO:0000256" key="1">
    <source>
        <dbReference type="ARBA" id="ARBA00009865"/>
    </source>
</evidence>
<comment type="caution">
    <text evidence="6">The sequence shown here is derived from an EMBL/GenBank/DDBJ whole genome shotgun (WGS) entry which is preliminary data.</text>
</comment>
<organism evidence="6 7">
    <name type="scientific">Bifidobacterium asteroides</name>
    <dbReference type="NCBI Taxonomy" id="1684"/>
    <lineage>
        <taxon>Bacteria</taxon>
        <taxon>Bacillati</taxon>
        <taxon>Actinomycetota</taxon>
        <taxon>Actinomycetes</taxon>
        <taxon>Bifidobacteriales</taxon>
        <taxon>Bifidobacteriaceae</taxon>
        <taxon>Bifidobacterium</taxon>
    </lineage>
</organism>
<dbReference type="AlphaFoldDB" id="A0A318MP45"/>
<dbReference type="OrthoDB" id="9801455at2"/>
<dbReference type="SUPFAM" id="SSF75005">
    <property type="entry name" value="Arabinanase/levansucrase/invertase"/>
    <property type="match status" value="1"/>
</dbReference>
<gene>
    <name evidence="6" type="ORF">DKK75_00995</name>
</gene>
<dbReference type="PANTHER" id="PTHR43817">
    <property type="entry name" value="GLYCOSYL HYDROLASE"/>
    <property type="match status" value="1"/>
</dbReference>
<evidence type="ECO:0000256" key="2">
    <source>
        <dbReference type="ARBA" id="ARBA00022729"/>
    </source>
</evidence>
<dbReference type="GO" id="GO:0004553">
    <property type="term" value="F:hydrolase activity, hydrolyzing O-glycosyl compounds"/>
    <property type="evidence" value="ECO:0007669"/>
    <property type="project" value="InterPro"/>
</dbReference>
<dbReference type="Pfam" id="PF04616">
    <property type="entry name" value="Glyco_hydro_43"/>
    <property type="match status" value="1"/>
</dbReference>
<dbReference type="EMBL" id="QGLL01000001">
    <property type="protein sequence ID" value="PXY85781.1"/>
    <property type="molecule type" value="Genomic_DNA"/>
</dbReference>
<dbReference type="InterPro" id="IPR006710">
    <property type="entry name" value="Glyco_hydro_43"/>
</dbReference>
<comment type="similarity">
    <text evidence="1">Belongs to the glycosyl hydrolase 43 family.</text>
</comment>
<sequence length="698" mass="78335">MSDVIQKNITFSQTEIHALKGPGFVNPVVYEDGRKHTAPDPFVIEYLGEYYCYATDENGITVSTSLDMVHWKRHGFAYQERDRKMFWAPSVVLLNGMFYMYFSNMPANSDDTHEEIMRVATSTNPLGPFEMKSVLFDSFAIDSQVVRGEDGILYLLYADNQVTGLSDFRPGTSVMIDRLDTPLTREGNPKPLIVPTMDEEIFARNRFGDGRDWHTVEGATYFTHRNWAYITYSANAYDHEDYFVGYSLAPLGDGRRDHIDELKWTKSSRDGSFDPLLIRSREVEGTGHNSIVKAPNRIDDWIVYHARSAKDVSSVGTEQRVMRLDPLYYAEEHLDTDGPTAMEVDAPGRGDVQSFYPHAQGKGLDDELDNEWCVIEGVASTRNGRLETDHSGRFVALRKGSKAGETYSLSTWMCAHDSPLGARFGLVLSRTDADNLLLLGIDLGAGTLGMINRENGVEQVRAAASLRAMRFDFTSWHLVTVNRCYSDYSIEIDGHLVLSTVIDSGQTEFGIYSIGSRALFSSLNFVDHVDLWGHLLSDIPREIRAEDPLRFEGDRLLPAGPGKASFSTRRNAAGYRFVLDFELNDTAAKAEVVFGPLQIHIRYDGVTVLDGDGNRMEPQEQPKRLKKLVETSFRSGRGHVLRTLRFECEGGVVRIHVRGLTWQFACGKGQEAIINNVPLRCSLMEAALTGYERTSLGI</sequence>
<evidence type="ECO:0000313" key="7">
    <source>
        <dbReference type="Proteomes" id="UP000247744"/>
    </source>
</evidence>
<dbReference type="CDD" id="cd08991">
    <property type="entry name" value="GH43_HoAraf43-like"/>
    <property type="match status" value="1"/>
</dbReference>
<dbReference type="PANTHER" id="PTHR43817:SF1">
    <property type="entry name" value="HYDROLASE, FAMILY 43, PUTATIVE (AFU_ORTHOLOGUE AFUA_3G01660)-RELATED"/>
    <property type="match status" value="1"/>
</dbReference>
<keyword evidence="3" id="KW-0378">Hydrolase</keyword>
<dbReference type="InterPro" id="IPR023296">
    <property type="entry name" value="Glyco_hydro_beta-prop_sf"/>
</dbReference>
<feature type="site" description="Important for catalytic activity, responsible for pKa modulation of the active site Glu and correct orientation of both the proton donor and substrate" evidence="5">
    <location>
        <position position="142"/>
    </location>
</feature>